<evidence type="ECO:0000313" key="4">
    <source>
        <dbReference type="WBParaSite" id="TCONS_00010358.p1"/>
    </source>
</evidence>
<keyword evidence="1" id="KW-1133">Transmembrane helix</keyword>
<dbReference type="Proteomes" id="UP000035681">
    <property type="component" value="Unplaced"/>
</dbReference>
<proteinExistence type="predicted"/>
<name>A0A0K0EAG0_STRER</name>
<reference evidence="3" key="1">
    <citation type="submission" date="2015-08" db="UniProtKB">
        <authorList>
            <consortium name="WormBaseParasite"/>
        </authorList>
    </citation>
    <scope>IDENTIFICATION</scope>
</reference>
<dbReference type="WBParaSite" id="TCONS_00010358.p1">
    <property type="protein sequence ID" value="TCONS_00010358.p1"/>
    <property type="gene ID" value="XLOC_003432"/>
</dbReference>
<protein>
    <submittedName>
        <fullName evidence="3 4">Uncharacterized protein</fullName>
    </submittedName>
</protein>
<keyword evidence="1" id="KW-0472">Membrane</keyword>
<accession>A0A0K0EAG0</accession>
<dbReference type="WBParaSite" id="SSTP_0000648400.1">
    <property type="protein sequence ID" value="SSTP_0000648400.1"/>
    <property type="gene ID" value="SSTP_0000648400"/>
</dbReference>
<evidence type="ECO:0000313" key="3">
    <source>
        <dbReference type="WBParaSite" id="SSTP_0000648400.1"/>
    </source>
</evidence>
<feature type="transmembrane region" description="Helical" evidence="1">
    <location>
        <begin position="6"/>
        <end position="25"/>
    </location>
</feature>
<evidence type="ECO:0000313" key="2">
    <source>
        <dbReference type="Proteomes" id="UP000035681"/>
    </source>
</evidence>
<keyword evidence="1" id="KW-0812">Transmembrane</keyword>
<organism evidence="3">
    <name type="scientific">Strongyloides stercoralis</name>
    <name type="common">Threadworm</name>
    <dbReference type="NCBI Taxonomy" id="6248"/>
    <lineage>
        <taxon>Eukaryota</taxon>
        <taxon>Metazoa</taxon>
        <taxon>Ecdysozoa</taxon>
        <taxon>Nematoda</taxon>
        <taxon>Chromadorea</taxon>
        <taxon>Rhabditida</taxon>
        <taxon>Tylenchina</taxon>
        <taxon>Panagrolaimomorpha</taxon>
        <taxon>Strongyloidoidea</taxon>
        <taxon>Strongyloididae</taxon>
        <taxon>Strongyloides</taxon>
    </lineage>
</organism>
<evidence type="ECO:0000256" key="1">
    <source>
        <dbReference type="SAM" id="Phobius"/>
    </source>
</evidence>
<dbReference type="AlphaFoldDB" id="A0A0K0EAG0"/>
<sequence length="101" mass="11760">MKGGNIFLTILLIIFVINLSNEIFVTHKLGCFRRICKIPNLEKYQKIKIRNELYFGGGAQHSLIKINKFIKSGVHEVTKRKIIKLLGLRRCSYPIKIYIIE</sequence>
<keyword evidence="2" id="KW-1185">Reference proteome</keyword>